<gene>
    <name evidence="2" type="ORF">Tsubulata_048305</name>
</gene>
<keyword evidence="3" id="KW-1185">Reference proteome</keyword>
<proteinExistence type="predicted"/>
<feature type="transmembrane region" description="Helical" evidence="1">
    <location>
        <begin position="58"/>
        <end position="76"/>
    </location>
</feature>
<keyword evidence="1" id="KW-0472">Membrane</keyword>
<name>A0A9Q0FC23_9ROSI</name>
<organism evidence="2 3">
    <name type="scientific">Turnera subulata</name>
    <dbReference type="NCBI Taxonomy" id="218843"/>
    <lineage>
        <taxon>Eukaryota</taxon>
        <taxon>Viridiplantae</taxon>
        <taxon>Streptophyta</taxon>
        <taxon>Embryophyta</taxon>
        <taxon>Tracheophyta</taxon>
        <taxon>Spermatophyta</taxon>
        <taxon>Magnoliopsida</taxon>
        <taxon>eudicotyledons</taxon>
        <taxon>Gunneridae</taxon>
        <taxon>Pentapetalae</taxon>
        <taxon>rosids</taxon>
        <taxon>fabids</taxon>
        <taxon>Malpighiales</taxon>
        <taxon>Passifloraceae</taxon>
        <taxon>Turnera</taxon>
    </lineage>
</organism>
<evidence type="ECO:0000313" key="2">
    <source>
        <dbReference type="EMBL" id="KAJ4828768.1"/>
    </source>
</evidence>
<evidence type="ECO:0000313" key="3">
    <source>
        <dbReference type="Proteomes" id="UP001141552"/>
    </source>
</evidence>
<protein>
    <submittedName>
        <fullName evidence="2">Uncharacterized protein</fullName>
    </submittedName>
</protein>
<comment type="caution">
    <text evidence="2">The sequence shown here is derived from an EMBL/GenBank/DDBJ whole genome shotgun (WGS) entry which is preliminary data.</text>
</comment>
<keyword evidence="1" id="KW-1133">Transmembrane helix</keyword>
<keyword evidence="1" id="KW-0812">Transmembrane</keyword>
<sequence>MKLALPKRIGSTVAASRRFRPRHPLYRKYRPRIDDFCHLAISEYNLGMDQDMKYKRFIWIYVVSVAPLFYITLLASDKRTGEKHYCQAQVIPRDDPPGARPFFPSFVRLPPTDHEDATTLDAHRISTIMIRGLWRSNVAWWRSNVAADPVEAAVQSILAALSYFLLTTDTLLFFQCCTSARFHRKPDTLYFYITFTAKAMGEIDAFYCDTKVRRRGSTYKVLSFSRRSEEGIYRKDKPYVDLKNKKSLSLINQCANAAVGLYNYKTGARMVSPRVVMAYHSLSLGENAYHIRFKASWGTSRPASICSATVIYDDEVKETQKFVFPIEKGEKTLGYVVVESFIIWPGAWQESDLRTKTSETKKQISWGAP</sequence>
<dbReference type="Proteomes" id="UP001141552">
    <property type="component" value="Unassembled WGS sequence"/>
</dbReference>
<dbReference type="AlphaFoldDB" id="A0A9Q0FC23"/>
<reference evidence="2" key="1">
    <citation type="submission" date="2022-02" db="EMBL/GenBank/DDBJ databases">
        <authorList>
            <person name="Henning P.M."/>
            <person name="McCubbin A.G."/>
            <person name="Shore J.S."/>
        </authorList>
    </citation>
    <scope>NUCLEOTIDE SEQUENCE</scope>
    <source>
        <strain evidence="2">F60SS</strain>
        <tissue evidence="2">Leaves</tissue>
    </source>
</reference>
<accession>A0A9Q0FC23</accession>
<dbReference type="EMBL" id="JAKUCV010006085">
    <property type="protein sequence ID" value="KAJ4828768.1"/>
    <property type="molecule type" value="Genomic_DNA"/>
</dbReference>
<evidence type="ECO:0000256" key="1">
    <source>
        <dbReference type="SAM" id="Phobius"/>
    </source>
</evidence>
<reference evidence="2" key="2">
    <citation type="journal article" date="2023" name="Plants (Basel)">
        <title>Annotation of the Turnera subulata (Passifloraceae) Draft Genome Reveals the S-Locus Evolved after the Divergence of Turneroideae from Passifloroideae in a Stepwise Manner.</title>
        <authorList>
            <person name="Henning P.M."/>
            <person name="Roalson E.H."/>
            <person name="Mir W."/>
            <person name="McCubbin A.G."/>
            <person name="Shore J.S."/>
        </authorList>
    </citation>
    <scope>NUCLEOTIDE SEQUENCE</scope>
    <source>
        <strain evidence="2">F60SS</strain>
    </source>
</reference>